<gene>
    <name evidence="1" type="ORF">PXEA_LOCUS6351</name>
</gene>
<keyword evidence="2" id="KW-1185">Reference proteome</keyword>
<reference evidence="1" key="1">
    <citation type="submission" date="2018-11" db="EMBL/GenBank/DDBJ databases">
        <authorList>
            <consortium name="Pathogen Informatics"/>
        </authorList>
    </citation>
    <scope>NUCLEOTIDE SEQUENCE</scope>
</reference>
<name>A0A3S5A608_9PLAT</name>
<evidence type="ECO:0000313" key="2">
    <source>
        <dbReference type="Proteomes" id="UP000784294"/>
    </source>
</evidence>
<dbReference type="Proteomes" id="UP000784294">
    <property type="component" value="Unassembled WGS sequence"/>
</dbReference>
<dbReference type="EMBL" id="CAAALY010016231">
    <property type="protein sequence ID" value="VEL12911.1"/>
    <property type="molecule type" value="Genomic_DNA"/>
</dbReference>
<dbReference type="AlphaFoldDB" id="A0A3S5A608"/>
<organism evidence="1 2">
    <name type="scientific">Protopolystoma xenopodis</name>
    <dbReference type="NCBI Taxonomy" id="117903"/>
    <lineage>
        <taxon>Eukaryota</taxon>
        <taxon>Metazoa</taxon>
        <taxon>Spiralia</taxon>
        <taxon>Lophotrochozoa</taxon>
        <taxon>Platyhelminthes</taxon>
        <taxon>Monogenea</taxon>
        <taxon>Polyopisthocotylea</taxon>
        <taxon>Polystomatidea</taxon>
        <taxon>Polystomatidae</taxon>
        <taxon>Protopolystoma</taxon>
    </lineage>
</organism>
<protein>
    <submittedName>
        <fullName evidence="1">Uncharacterized protein</fullName>
    </submittedName>
</protein>
<accession>A0A3S5A608</accession>
<sequence>MRSPTNPGAKKWPPNHLFVISSEWGTHSHSNSHHRHTNTHTSTLALVPNSGTCCTPGLAHSRAPVYDTALPSPHAYCRYNRNSAFEGQLDIRKKITPSRHTFLSEARPQVLTLSTASLQAWDTPIPVINTPGQLSGTLNHLSSTIIHTVSSTYTQACLCMHMCTFVGARKN</sequence>
<comment type="caution">
    <text evidence="1">The sequence shown here is derived from an EMBL/GenBank/DDBJ whole genome shotgun (WGS) entry which is preliminary data.</text>
</comment>
<evidence type="ECO:0000313" key="1">
    <source>
        <dbReference type="EMBL" id="VEL12911.1"/>
    </source>
</evidence>
<proteinExistence type="predicted"/>